<evidence type="ECO:0000256" key="1">
    <source>
        <dbReference type="SAM" id="Phobius"/>
    </source>
</evidence>
<feature type="transmembrane region" description="Helical" evidence="1">
    <location>
        <begin position="51"/>
        <end position="74"/>
    </location>
</feature>
<keyword evidence="1" id="KW-1133">Transmembrane helix</keyword>
<name>A0ABW3B3T0_9FLAO</name>
<dbReference type="EMBL" id="JBHTHY010000006">
    <property type="protein sequence ID" value="MFD0797428.1"/>
    <property type="molecule type" value="Genomic_DNA"/>
</dbReference>
<evidence type="ECO:0000259" key="2">
    <source>
        <dbReference type="Pfam" id="PF07786"/>
    </source>
</evidence>
<feature type="transmembrane region" description="Helical" evidence="1">
    <location>
        <begin position="258"/>
        <end position="281"/>
    </location>
</feature>
<feature type="transmembrane region" description="Helical" evidence="1">
    <location>
        <begin position="219"/>
        <end position="238"/>
    </location>
</feature>
<comment type="caution">
    <text evidence="3">The sequence shown here is derived from an EMBL/GenBank/DDBJ whole genome shotgun (WGS) entry which is preliminary data.</text>
</comment>
<protein>
    <submittedName>
        <fullName evidence="3">Heparan-alpha-glucosaminide N-acetyltransferase domain-containing protein</fullName>
    </submittedName>
</protein>
<keyword evidence="1" id="KW-0472">Membrane</keyword>
<accession>A0ABW3B3T0</accession>
<keyword evidence="4" id="KW-1185">Reference proteome</keyword>
<gene>
    <name evidence="3" type="ORF">ACFQZJ_08150</name>
</gene>
<feature type="transmembrane region" description="Helical" evidence="1">
    <location>
        <begin position="301"/>
        <end position="321"/>
    </location>
</feature>
<dbReference type="InterPro" id="IPR012429">
    <property type="entry name" value="HGSNAT_cat"/>
</dbReference>
<dbReference type="Proteomes" id="UP001597012">
    <property type="component" value="Unassembled WGS sequence"/>
</dbReference>
<evidence type="ECO:0000313" key="4">
    <source>
        <dbReference type="Proteomes" id="UP001597012"/>
    </source>
</evidence>
<feature type="domain" description="Heparan-alpha-glucosaminide N-acetyltransferase catalytic" evidence="2">
    <location>
        <begin position="10"/>
        <end position="215"/>
    </location>
</feature>
<dbReference type="Pfam" id="PF07786">
    <property type="entry name" value="HGSNAT_cat"/>
    <property type="match status" value="1"/>
</dbReference>
<keyword evidence="1" id="KW-0812">Transmembrane</keyword>
<reference evidence="4" key="1">
    <citation type="journal article" date="2019" name="Int. J. Syst. Evol. Microbiol.">
        <title>The Global Catalogue of Microorganisms (GCM) 10K type strain sequencing project: providing services to taxonomists for standard genome sequencing and annotation.</title>
        <authorList>
            <consortium name="The Broad Institute Genomics Platform"/>
            <consortium name="The Broad Institute Genome Sequencing Center for Infectious Disease"/>
            <person name="Wu L."/>
            <person name="Ma J."/>
        </authorList>
    </citation>
    <scope>NUCLEOTIDE SEQUENCE [LARGE SCALE GENOMIC DNA]</scope>
    <source>
        <strain evidence="4">CCUG 61948</strain>
    </source>
</reference>
<feature type="transmembrane region" description="Helical" evidence="1">
    <location>
        <begin position="327"/>
        <end position="346"/>
    </location>
</feature>
<sequence length="397" mass="45454">MTKLNTKNTRLYFIDAIRAWAILMMLQGHFIDGLLDNAFRNDSNLLFGIWKYFRGITAPVFFTVSGFIFTYLLIKVPEIGWDNPRIKKGIRRGLELLAIGYLLRLNIFGLFKGEVYSSFYLVDVLHCIGLSILAIIGFYLITANGKKWLLPAVLVATTLVLFLFEPWYKSASFQWLPQWIANYFTKANGSVFTILPWLGYATFGSFTAVLFHKYKYYKYLYPMAIMVCTAFGILLIFYSSDAFWALSRATGTSLFADIFYNNYLFIRLGDVLLVFALFMLFRSFLTNKTLLRLGQSTLSIYVIHFVVLYGSFTGLGLYGFFNHSVSPYIAVSGAILFMVLCSYLALRYEDNKISIKKTMRSYFNSARLALENGLIYGFGTLRNLSLKLAKLFGLIKN</sequence>
<feature type="transmembrane region" description="Helical" evidence="1">
    <location>
        <begin position="148"/>
        <end position="168"/>
    </location>
</feature>
<feature type="transmembrane region" description="Helical" evidence="1">
    <location>
        <begin position="188"/>
        <end position="212"/>
    </location>
</feature>
<organism evidence="3 4">
    <name type="scientific">Maribacter chungangensis</name>
    <dbReference type="NCBI Taxonomy" id="1069117"/>
    <lineage>
        <taxon>Bacteria</taxon>
        <taxon>Pseudomonadati</taxon>
        <taxon>Bacteroidota</taxon>
        <taxon>Flavobacteriia</taxon>
        <taxon>Flavobacteriales</taxon>
        <taxon>Flavobacteriaceae</taxon>
        <taxon>Maribacter</taxon>
    </lineage>
</organism>
<evidence type="ECO:0000313" key="3">
    <source>
        <dbReference type="EMBL" id="MFD0797428.1"/>
    </source>
</evidence>
<feature type="transmembrane region" description="Helical" evidence="1">
    <location>
        <begin position="117"/>
        <end position="141"/>
    </location>
</feature>
<dbReference type="RefSeq" id="WP_379933723.1">
    <property type="nucleotide sequence ID" value="NZ_JBHTHY010000006.1"/>
</dbReference>
<proteinExistence type="predicted"/>